<sequence>MGVYKEIRFDGHTVLVGFPRETDLEKLKKMGYEVIIDIEAREREGSLLARWAQEHGLRYIPIRIGECDFTQCEIDDERVLEWFRLTDELREPYILSTHDETLGVLLVIIHQALHQGHDHQWIKKRFESLGYSLRPDLEGFFRKFWAHYGVEKA</sequence>
<gene>
    <name evidence="1" type="ORF">G4V39_00855</name>
</gene>
<accession>A0A6G7PTL9</accession>
<proteinExistence type="predicted"/>
<dbReference type="KEGG" id="tav:G4V39_00855"/>
<evidence type="ECO:0000313" key="2">
    <source>
        <dbReference type="Proteomes" id="UP000502179"/>
    </source>
</evidence>
<evidence type="ECO:0000313" key="1">
    <source>
        <dbReference type="EMBL" id="QIJ70906.1"/>
    </source>
</evidence>
<dbReference type="Proteomes" id="UP000502179">
    <property type="component" value="Chromosome"/>
</dbReference>
<reference evidence="1 2" key="1">
    <citation type="submission" date="2020-02" db="EMBL/GenBank/DDBJ databases">
        <title>Genome analysis of Thermosulfuriphilus ammonigenes ST65T, an anaerobic thermophilic chemolithoautotrophic bacterium isolated from a deep-sea hydrothermal vent.</title>
        <authorList>
            <person name="Slobodkina G."/>
            <person name="Allioux M."/>
            <person name="Merkel A."/>
            <person name="Alain K."/>
            <person name="Jebbar M."/>
            <person name="Slobodkin A."/>
        </authorList>
    </citation>
    <scope>NUCLEOTIDE SEQUENCE [LARGE SCALE GENOMIC DNA]</scope>
    <source>
        <strain evidence="1 2">ST65</strain>
    </source>
</reference>
<dbReference type="RefSeq" id="WP_166031129.1">
    <property type="nucleotide sequence ID" value="NZ_CP048877.1"/>
</dbReference>
<dbReference type="AlphaFoldDB" id="A0A6G7PTL9"/>
<dbReference type="Gene3D" id="3.90.190.10">
    <property type="entry name" value="Protein tyrosine phosphatase superfamily"/>
    <property type="match status" value="1"/>
</dbReference>
<protein>
    <submittedName>
        <fullName evidence="1">Uncharacterized protein</fullName>
    </submittedName>
</protein>
<name>A0A6G7PTL9_9BACT</name>
<dbReference type="EMBL" id="CP048877">
    <property type="protein sequence ID" value="QIJ70906.1"/>
    <property type="molecule type" value="Genomic_DNA"/>
</dbReference>
<dbReference type="InterPro" id="IPR029021">
    <property type="entry name" value="Prot-tyrosine_phosphatase-like"/>
</dbReference>
<organism evidence="1 2">
    <name type="scientific">Thermosulfuriphilus ammonigenes</name>
    <dbReference type="NCBI Taxonomy" id="1936021"/>
    <lineage>
        <taxon>Bacteria</taxon>
        <taxon>Pseudomonadati</taxon>
        <taxon>Thermodesulfobacteriota</taxon>
        <taxon>Thermodesulfobacteria</taxon>
        <taxon>Thermodesulfobacteriales</taxon>
        <taxon>Thermodesulfobacteriaceae</taxon>
        <taxon>Thermosulfuriphilus</taxon>
    </lineage>
</organism>
<keyword evidence="2" id="KW-1185">Reference proteome</keyword>